<evidence type="ECO:0000259" key="2">
    <source>
        <dbReference type="Pfam" id="PF13648"/>
    </source>
</evidence>
<reference evidence="3 4" key="1">
    <citation type="submission" date="2013-09" db="EMBL/GenBank/DDBJ databases">
        <authorList>
            <person name="Zeng Z."/>
            <person name="Chen C."/>
        </authorList>
    </citation>
    <scope>NUCLEOTIDE SEQUENCE [LARGE SCALE GENOMIC DNA]</scope>
    <source>
        <strain evidence="3 4">WB 4.1-42</strain>
    </source>
</reference>
<dbReference type="OrthoDB" id="1376397at2"/>
<gene>
    <name evidence="3" type="ORF">Q766_07055</name>
</gene>
<dbReference type="Proteomes" id="UP000030111">
    <property type="component" value="Unassembled WGS sequence"/>
</dbReference>
<name>A0A0A2MZT1_9FLAO</name>
<dbReference type="RefSeq" id="WP_026991714.1">
    <property type="nucleotide sequence ID" value="NZ_JRLY01000004.1"/>
</dbReference>
<feature type="signal peptide" evidence="1">
    <location>
        <begin position="1"/>
        <end position="19"/>
    </location>
</feature>
<dbReference type="InterPro" id="IPR024311">
    <property type="entry name" value="Lipocalin-like"/>
</dbReference>
<keyword evidence="4" id="KW-1185">Reference proteome</keyword>
<dbReference type="EMBL" id="JRLY01000004">
    <property type="protein sequence ID" value="KGO93710.1"/>
    <property type="molecule type" value="Genomic_DNA"/>
</dbReference>
<dbReference type="eggNOG" id="ENOG503385F">
    <property type="taxonomic scope" value="Bacteria"/>
</dbReference>
<evidence type="ECO:0000313" key="3">
    <source>
        <dbReference type="EMBL" id="KGO93710.1"/>
    </source>
</evidence>
<protein>
    <recommendedName>
        <fullName evidence="2">Lipocalin-like domain-containing protein</fullName>
    </recommendedName>
</protein>
<comment type="caution">
    <text evidence="3">The sequence shown here is derived from an EMBL/GenBank/DDBJ whole genome shotgun (WGS) entry which is preliminary data.</text>
</comment>
<feature type="chain" id="PRO_5002003692" description="Lipocalin-like domain-containing protein" evidence="1">
    <location>
        <begin position="20"/>
        <end position="175"/>
    </location>
</feature>
<dbReference type="Pfam" id="PF13648">
    <property type="entry name" value="Lipocalin_4"/>
    <property type="match status" value="1"/>
</dbReference>
<evidence type="ECO:0000256" key="1">
    <source>
        <dbReference type="SAM" id="SignalP"/>
    </source>
</evidence>
<evidence type="ECO:0000313" key="4">
    <source>
        <dbReference type="Proteomes" id="UP000030111"/>
    </source>
</evidence>
<dbReference type="AlphaFoldDB" id="A0A0A2MZT1"/>
<sequence>MKRINLLLGTLTIAALGFASCSGDDDNNSDVTIAGTYELEEVNTEAATDFDLDGTPHVDQTEESDCYDNGKITLREDGTFTYVVTGILVNEATGTSGCASSYEASGTWEADGTGNNAAISAAYKDQNGDDQIITLAKSGKKLTLVDNNILSRYPDRNNAGGAIYTSGSTTYVFER</sequence>
<keyword evidence="1" id="KW-0732">Signal</keyword>
<proteinExistence type="predicted"/>
<organism evidence="3 4">
    <name type="scientific">Flavobacterium subsaxonicum WB 4.1-42 = DSM 21790</name>
    <dbReference type="NCBI Taxonomy" id="1121898"/>
    <lineage>
        <taxon>Bacteria</taxon>
        <taxon>Pseudomonadati</taxon>
        <taxon>Bacteroidota</taxon>
        <taxon>Flavobacteriia</taxon>
        <taxon>Flavobacteriales</taxon>
        <taxon>Flavobacteriaceae</taxon>
        <taxon>Flavobacterium</taxon>
    </lineage>
</organism>
<accession>A0A0A2MZT1</accession>
<dbReference type="PROSITE" id="PS51257">
    <property type="entry name" value="PROKAR_LIPOPROTEIN"/>
    <property type="match status" value="1"/>
</dbReference>
<feature type="domain" description="Lipocalin-like" evidence="2">
    <location>
        <begin position="33"/>
        <end position="143"/>
    </location>
</feature>